<dbReference type="InterPro" id="IPR049939">
    <property type="entry name" value="NifE-like"/>
</dbReference>
<organism evidence="2 3">
    <name type="scientific">Clostridium kluyveri</name>
    <dbReference type="NCBI Taxonomy" id="1534"/>
    <lineage>
        <taxon>Bacteria</taxon>
        <taxon>Bacillati</taxon>
        <taxon>Bacillota</taxon>
        <taxon>Clostridia</taxon>
        <taxon>Eubacteriales</taxon>
        <taxon>Clostridiaceae</taxon>
        <taxon>Clostridium</taxon>
    </lineage>
</organism>
<feature type="domain" description="Nitrogenase/oxidoreductase component 1" evidence="1">
    <location>
        <begin position="71"/>
        <end position="470"/>
    </location>
</feature>
<protein>
    <submittedName>
        <fullName evidence="2">Nitrogenase</fullName>
    </submittedName>
</protein>
<dbReference type="Gene3D" id="3.40.50.1980">
    <property type="entry name" value="Nitrogenase molybdenum iron protein domain"/>
    <property type="match status" value="3"/>
</dbReference>
<gene>
    <name evidence="2" type="ORF">BS101_06530</name>
</gene>
<dbReference type="OrthoDB" id="9767044at2"/>
<proteinExistence type="predicted"/>
<evidence type="ECO:0000313" key="2">
    <source>
        <dbReference type="EMBL" id="APM38415.1"/>
    </source>
</evidence>
<dbReference type="EMBL" id="CP018335">
    <property type="protein sequence ID" value="APM38415.1"/>
    <property type="molecule type" value="Genomic_DNA"/>
</dbReference>
<accession>A0A1L5F5Y2</accession>
<dbReference type="PANTHER" id="PTHR42956">
    <property type="entry name" value="NITROGENASE IRON-MOLYBDENUM COFACTOR BIOSYNTHESIS PROTEIN NIFE"/>
    <property type="match status" value="1"/>
</dbReference>
<sequence>MSKKTINLNLTEVENRETRLGTITAWDGSATELWKESNYELRSQRKHDGCGKQKACRLCELNSPLNQQTMCANAIVECQIGNITDCVLIQHAPIGCSADNPWFNLAFNMGLGRRNKPPQNLQIYSTNLLENDMVFGASDKLKQTIRDAKERFNPKAIFISMACATAIIGEDIESVAEEMEKEIGVTVIPLHCEGFRSKHWSTGFDISQHGVLRQIVKRKPEKQKDLINIVALWGTDYFTEMLKPLGLRVNYMIDMASYDELAQASEAVATATFCHTLGSYMATALEEHFGVPQVDAPQPYGIAGTDAWFRAIGKIVGKEKETEEYIKNEHEKVLPKIEELRKKFKGIKGFVMTGSSYAHSLISVLRELGIGVDGSVVFHHDPVYDGGHENQDTLNELISTYGDIPNFTVSKTQAFQLNALFKRVKTDFVIIRHQGLAPEAAKLGIPSLAMGDEHFPVGYDGIIRTGEVLLDILARKKFNEVLSRHVKSPYNEWWLSQDDPFLLAKHPEVLDERVKLEVFDEIAKIV</sequence>
<name>A0A1L5F5Y2_CLOKL</name>
<dbReference type="RefSeq" id="WP_073538087.1">
    <property type="nucleotide sequence ID" value="NZ_CP018335.1"/>
</dbReference>
<dbReference type="AlphaFoldDB" id="A0A1L5F5Y2"/>
<evidence type="ECO:0000259" key="1">
    <source>
        <dbReference type="Pfam" id="PF00148"/>
    </source>
</evidence>
<evidence type="ECO:0000313" key="3">
    <source>
        <dbReference type="Proteomes" id="UP000184604"/>
    </source>
</evidence>
<reference evidence="2 3" key="1">
    <citation type="submission" date="2016-12" db="EMBL/GenBank/DDBJ databases">
        <title>Complete genome sequence of Clostridium kluyveri JZZ isolated from the pit mud of a Chinese flavor liquor-making factory.</title>
        <authorList>
            <person name="Wang Y."/>
        </authorList>
    </citation>
    <scope>NUCLEOTIDE SEQUENCE [LARGE SCALE GENOMIC DNA]</scope>
    <source>
        <strain evidence="2 3">JZZ</strain>
    </source>
</reference>
<dbReference type="Pfam" id="PF00148">
    <property type="entry name" value="Oxidored_nitro"/>
    <property type="match status" value="1"/>
</dbReference>
<dbReference type="Proteomes" id="UP000184604">
    <property type="component" value="Chromosome"/>
</dbReference>
<dbReference type="PANTHER" id="PTHR42956:SF1">
    <property type="entry name" value="NITROGENASE IRON-MOLYBDENUM COFACTOR BIOSYNTHESIS PROTEIN NIFE"/>
    <property type="match status" value="1"/>
</dbReference>
<dbReference type="InterPro" id="IPR000510">
    <property type="entry name" value="Nase/OxRdtase_comp1"/>
</dbReference>
<dbReference type="GO" id="GO:0016491">
    <property type="term" value="F:oxidoreductase activity"/>
    <property type="evidence" value="ECO:0007669"/>
    <property type="project" value="InterPro"/>
</dbReference>
<dbReference type="SUPFAM" id="SSF53807">
    <property type="entry name" value="Helical backbone' metal receptor"/>
    <property type="match status" value="1"/>
</dbReference>